<accession>A0AAE3AT95</accession>
<keyword evidence="2" id="KW-0732">Signal</keyword>
<dbReference type="AlphaFoldDB" id="A0AAE3AT95"/>
<dbReference type="InterPro" id="IPR038174">
    <property type="entry name" value="Strep_pil_link_sf"/>
</dbReference>
<dbReference type="Gene3D" id="2.60.40.1140">
    <property type="entry name" value="Collagen-binding surface protein Cna, B-type domain"/>
    <property type="match status" value="1"/>
</dbReference>
<dbReference type="InterPro" id="IPR055382">
    <property type="entry name" value="DUF7601"/>
</dbReference>
<keyword evidence="1" id="KW-0472">Membrane</keyword>
<feature type="domain" description="Streptococcal pilin isopeptide linkage" evidence="3">
    <location>
        <begin position="47"/>
        <end position="189"/>
    </location>
</feature>
<evidence type="ECO:0000313" key="5">
    <source>
        <dbReference type="EMBL" id="MCC2164967.1"/>
    </source>
</evidence>
<feature type="chain" id="PRO_5041970902" description="Streptococcal pilin isopeptide linker domain-containing protein" evidence="2">
    <location>
        <begin position="31"/>
        <end position="347"/>
    </location>
</feature>
<dbReference type="RefSeq" id="WP_308451419.1">
    <property type="nucleotide sequence ID" value="NZ_JAJEPU010000022.1"/>
</dbReference>
<feature type="signal peptide" evidence="2">
    <location>
        <begin position="1"/>
        <end position="30"/>
    </location>
</feature>
<sequence length="347" mass="37276">MRRRRMGKKAVVVTMTAVALSSIGALPAFAEVAPIESVNLIKKVPTDGKTYSPATSFSFELTEGDAGTFKDEAVYAGISGGLTLDPNNSFDFTPGNEGVLAEYSKTGAILVDATKFTTPGIYHYQVKEVIPEAVADRYEGITYDDSVYDVYVYVENNSDYTGYIVSAVKATKDNGETKSDDLMFRNDYDGVHKLTLMKEVTGNQGNRDKEFEFTIQVNGQENEKYATNYTLADGSTLVLTSGADAVTVSLKHGESIEVYGLSANDVYTIVEASYASDGYQTTIAGADSSDDLTATGKADTGDDTVVYTNDKTITSPTGIAMEFGPYALMLGAAGALGGVFFRKKREE</sequence>
<comment type="caution">
    <text evidence="5">The sequence shown here is derived from an EMBL/GenBank/DDBJ whole genome shotgun (WGS) entry which is preliminary data.</text>
</comment>
<dbReference type="EMBL" id="JAJEPU010000022">
    <property type="protein sequence ID" value="MCC2164967.1"/>
    <property type="molecule type" value="Genomic_DNA"/>
</dbReference>
<keyword evidence="6" id="KW-1185">Reference proteome</keyword>
<feature type="domain" description="DUF7601" evidence="4">
    <location>
        <begin position="192"/>
        <end position="311"/>
    </location>
</feature>
<evidence type="ECO:0000259" key="4">
    <source>
        <dbReference type="Pfam" id="PF24547"/>
    </source>
</evidence>
<gene>
    <name evidence="5" type="ORF">LKD32_08750</name>
</gene>
<proteinExistence type="predicted"/>
<evidence type="ECO:0000259" key="3">
    <source>
        <dbReference type="Pfam" id="PF12892"/>
    </source>
</evidence>
<reference evidence="5" key="1">
    <citation type="submission" date="2021-10" db="EMBL/GenBank/DDBJ databases">
        <title>Anaerobic single-cell dispensing facilitates the cultivation of human gut bacteria.</title>
        <authorList>
            <person name="Afrizal A."/>
        </authorList>
    </citation>
    <scope>NUCLEOTIDE SEQUENCE</scope>
    <source>
        <strain evidence="5">CLA-AA-H274</strain>
    </source>
</reference>
<evidence type="ECO:0008006" key="7">
    <source>
        <dbReference type="Google" id="ProtNLM"/>
    </source>
</evidence>
<name>A0AAE3AT95_9FIRM</name>
<evidence type="ECO:0000256" key="2">
    <source>
        <dbReference type="SAM" id="SignalP"/>
    </source>
</evidence>
<feature type="transmembrane region" description="Helical" evidence="1">
    <location>
        <begin position="323"/>
        <end position="341"/>
    </location>
</feature>
<evidence type="ECO:0000313" key="6">
    <source>
        <dbReference type="Proteomes" id="UP001198962"/>
    </source>
</evidence>
<dbReference type="NCBIfam" id="TIGR03786">
    <property type="entry name" value="strep_pil_rpt"/>
    <property type="match status" value="1"/>
</dbReference>
<dbReference type="Proteomes" id="UP001198962">
    <property type="component" value="Unassembled WGS sequence"/>
</dbReference>
<evidence type="ECO:0000256" key="1">
    <source>
        <dbReference type="SAM" id="Phobius"/>
    </source>
</evidence>
<dbReference type="Pfam" id="PF24547">
    <property type="entry name" value="DUF7601"/>
    <property type="match status" value="1"/>
</dbReference>
<keyword evidence="1" id="KW-1133">Transmembrane helix</keyword>
<dbReference type="InterPro" id="IPR022464">
    <property type="entry name" value="Strep_pil_isopept_link"/>
</dbReference>
<dbReference type="Pfam" id="PF12892">
    <property type="entry name" value="FctA"/>
    <property type="match status" value="1"/>
</dbReference>
<dbReference type="Gene3D" id="2.60.40.3050">
    <property type="match status" value="1"/>
</dbReference>
<organism evidence="5 6">
    <name type="scientific">Brotaphodocola catenula</name>
    <dbReference type="NCBI Taxonomy" id="2885361"/>
    <lineage>
        <taxon>Bacteria</taxon>
        <taxon>Bacillati</taxon>
        <taxon>Bacillota</taxon>
        <taxon>Clostridia</taxon>
        <taxon>Lachnospirales</taxon>
        <taxon>Lachnospiraceae</taxon>
        <taxon>Brotaphodocola</taxon>
    </lineage>
</organism>
<protein>
    <recommendedName>
        <fullName evidence="7">Streptococcal pilin isopeptide linker domain-containing protein</fullName>
    </recommendedName>
</protein>
<keyword evidence="1" id="KW-0812">Transmembrane</keyword>